<dbReference type="InterPro" id="IPR036013">
    <property type="entry name" value="Band_7/SPFH_dom_sf"/>
</dbReference>
<reference evidence="6 7" key="2">
    <citation type="journal article" date="2009" name="Stand. Genomic Sci.">
        <title>Complete genome sequence of Staphylothermus marinus Stetter and Fiala 1986 type strain F1.</title>
        <authorList>
            <person name="Anderson I.J."/>
            <person name="Sun H."/>
            <person name="Lapidus A."/>
            <person name="Copeland A."/>
            <person name="Glavina Del Rio T."/>
            <person name="Tice H."/>
            <person name="Dalin E."/>
            <person name="Lucas S."/>
            <person name="Barry K."/>
            <person name="Land M."/>
            <person name="Richardson P."/>
            <person name="Huber H."/>
            <person name="Kyrpides N.C."/>
        </authorList>
    </citation>
    <scope>NUCLEOTIDE SEQUENCE [LARGE SCALE GENOMIC DNA]</scope>
    <source>
        <strain evidence="7">ATCC 43588 / DSM 3639 / JCM 9404 / F1</strain>
    </source>
</reference>
<dbReference type="FunFam" id="3.30.479.30:FF:000004">
    <property type="entry name" value="Putative membrane protease family, stomatin"/>
    <property type="match status" value="1"/>
</dbReference>
<keyword evidence="4" id="KW-1133">Transmembrane helix</keyword>
<dbReference type="STRING" id="399550.Smar_0564"/>
<keyword evidence="4" id="KW-0472">Membrane</keyword>
<dbReference type="InterPro" id="IPR050710">
    <property type="entry name" value="Band7/mec-2_domain"/>
</dbReference>
<dbReference type="Proteomes" id="UP000000254">
    <property type="component" value="Chromosome"/>
</dbReference>
<feature type="compositionally biased region" description="Basic and acidic residues" evidence="3">
    <location>
        <begin position="352"/>
        <end position="369"/>
    </location>
</feature>
<dbReference type="AlphaFoldDB" id="A3DM11"/>
<dbReference type="eggNOG" id="arCOG01915">
    <property type="taxonomic scope" value="Archaea"/>
</dbReference>
<reference evidence="7" key="1">
    <citation type="journal article" date="2009" name="BMC Genomics">
        <title>The complete genome sequence of Staphylothermus marinus reveals differences in sulfur metabolism among heterotrophic Crenarchaeota.</title>
        <authorList>
            <person name="Anderson I.J."/>
            <person name="Dharmarajan L."/>
            <person name="Rodriguez J."/>
            <person name="Hooper S."/>
            <person name="Porat I."/>
            <person name="Ulrich L.E."/>
            <person name="Elkins J.G."/>
            <person name="Mavromatis K."/>
            <person name="Sun H."/>
            <person name="Land M."/>
            <person name="Lapidus A."/>
            <person name="Lucas S."/>
            <person name="Barry K."/>
            <person name="Huber H."/>
            <person name="Zhulin I.B."/>
            <person name="Whitman W.B."/>
            <person name="Mukhopadhyay B."/>
            <person name="Woese C."/>
            <person name="Bristow J."/>
            <person name="Kyrpides N."/>
        </authorList>
    </citation>
    <scope>NUCLEOTIDE SEQUENCE [LARGE SCALE GENOMIC DNA]</scope>
    <source>
        <strain evidence="7">ATCC 43588 / DSM 3639 / JCM 9404 / F1</strain>
    </source>
</reference>
<comment type="similarity">
    <text evidence="2">Belongs to the band 7/mec-2 family.</text>
</comment>
<dbReference type="PANTHER" id="PTHR43327">
    <property type="entry name" value="STOMATIN-LIKE PROTEIN 2, MITOCHONDRIAL"/>
    <property type="match status" value="1"/>
</dbReference>
<dbReference type="KEGG" id="smr:Smar_0564"/>
<dbReference type="GO" id="GO:0098552">
    <property type="term" value="C:side of membrane"/>
    <property type="evidence" value="ECO:0007669"/>
    <property type="project" value="UniProtKB-ARBA"/>
</dbReference>
<dbReference type="OrthoDB" id="10752at2157"/>
<evidence type="ECO:0000256" key="1">
    <source>
        <dbReference type="ARBA" id="ARBA00004167"/>
    </source>
</evidence>
<evidence type="ECO:0000313" key="7">
    <source>
        <dbReference type="Proteomes" id="UP000000254"/>
    </source>
</evidence>
<evidence type="ECO:0000256" key="3">
    <source>
        <dbReference type="SAM" id="MobiDB-lite"/>
    </source>
</evidence>
<dbReference type="HOGENOM" id="CLU_024949_2_0_2"/>
<dbReference type="GO" id="GO:0005886">
    <property type="term" value="C:plasma membrane"/>
    <property type="evidence" value="ECO:0007669"/>
    <property type="project" value="UniProtKB-ARBA"/>
</dbReference>
<comment type="subcellular location">
    <subcellularLocation>
        <location evidence="1">Membrane</location>
        <topology evidence="1">Single-pass membrane protein</topology>
    </subcellularLocation>
</comment>
<keyword evidence="4" id="KW-0812">Transmembrane</keyword>
<evidence type="ECO:0000259" key="5">
    <source>
        <dbReference type="SMART" id="SM00244"/>
    </source>
</evidence>
<dbReference type="RefSeq" id="WP_011838862.1">
    <property type="nucleotide sequence ID" value="NC_009033.1"/>
</dbReference>
<dbReference type="EMBL" id="CP000575">
    <property type="protein sequence ID" value="ABN69671.1"/>
    <property type="molecule type" value="Genomic_DNA"/>
</dbReference>
<evidence type="ECO:0000256" key="4">
    <source>
        <dbReference type="SAM" id="Phobius"/>
    </source>
</evidence>
<dbReference type="Gene3D" id="3.30.479.30">
    <property type="entry name" value="Band 7 domain"/>
    <property type="match status" value="1"/>
</dbReference>
<feature type="region of interest" description="Disordered" evidence="3">
    <location>
        <begin position="342"/>
        <end position="369"/>
    </location>
</feature>
<dbReference type="Pfam" id="PF01145">
    <property type="entry name" value="Band_7"/>
    <property type="match status" value="1"/>
</dbReference>
<protein>
    <submittedName>
        <fullName evidence="6">SPFH domain, Band 7 family protein</fullName>
    </submittedName>
</protein>
<dbReference type="GeneID" id="4906609"/>
<sequence>MDPLTIVLLLLLTIIVIYIIARGIIVIRPWEVGIYIRLGKFVGILRPGVHWVPPFISVVHHMDLRTQVVDVPRQDVITRDNSPVSVDAIVYFRVVDPRKAFFEVTDYRAAIIALAQTTLRSVIGDMELDEILYNRAALNAKLRKILDEATDKWGVRVETVEIREVEPSPRVKKAMEEQTSAERERRAAILRADGEKRAAILKAEGEKTAQILRAEGERMAKILRAEGERLATILRAQGEAQRLRILSLGAASLHSHALTAMSLETLKAMADGKATKIIVPFEVSRLVEALSAYIGKGVREPQIPQVDLEKLVKLIGEPEKILGKIPSYEELSVEVKKAIEEAKKRKPTPTELSREEKELLETLKKEEKT</sequence>
<name>A3DM11_STAMF</name>
<gene>
    <name evidence="6" type="ordered locus">Smar_0564</name>
</gene>
<evidence type="ECO:0000313" key="6">
    <source>
        <dbReference type="EMBL" id="ABN69671.1"/>
    </source>
</evidence>
<organism evidence="6 7">
    <name type="scientific">Staphylothermus marinus (strain ATCC 43588 / DSM 3639 / JCM 9404 / F1)</name>
    <dbReference type="NCBI Taxonomy" id="399550"/>
    <lineage>
        <taxon>Archaea</taxon>
        <taxon>Thermoproteota</taxon>
        <taxon>Thermoprotei</taxon>
        <taxon>Desulfurococcales</taxon>
        <taxon>Desulfurococcaceae</taxon>
        <taxon>Staphylothermus</taxon>
    </lineage>
</organism>
<accession>A3DM11</accession>
<evidence type="ECO:0000256" key="2">
    <source>
        <dbReference type="ARBA" id="ARBA00008164"/>
    </source>
</evidence>
<feature type="transmembrane region" description="Helical" evidence="4">
    <location>
        <begin position="6"/>
        <end position="27"/>
    </location>
</feature>
<dbReference type="SMART" id="SM00244">
    <property type="entry name" value="PHB"/>
    <property type="match status" value="1"/>
</dbReference>
<dbReference type="PANTHER" id="PTHR43327:SF10">
    <property type="entry name" value="STOMATIN-LIKE PROTEIN 2, MITOCHONDRIAL"/>
    <property type="match status" value="1"/>
</dbReference>
<keyword evidence="7" id="KW-1185">Reference proteome</keyword>
<dbReference type="SUPFAM" id="SSF117892">
    <property type="entry name" value="Band 7/SPFH domain"/>
    <property type="match status" value="1"/>
</dbReference>
<feature type="domain" description="Band 7" evidence="5">
    <location>
        <begin position="22"/>
        <end position="179"/>
    </location>
</feature>
<proteinExistence type="inferred from homology"/>
<dbReference type="PRINTS" id="PR00721">
    <property type="entry name" value="STOMATIN"/>
</dbReference>
<dbReference type="InterPro" id="IPR001972">
    <property type="entry name" value="Stomatin_HflK_fam"/>
</dbReference>
<dbReference type="InterPro" id="IPR001107">
    <property type="entry name" value="Band_7"/>
</dbReference>